<organism evidence="1 2">
    <name type="scientific">Mycena maculata</name>
    <dbReference type="NCBI Taxonomy" id="230809"/>
    <lineage>
        <taxon>Eukaryota</taxon>
        <taxon>Fungi</taxon>
        <taxon>Dikarya</taxon>
        <taxon>Basidiomycota</taxon>
        <taxon>Agaricomycotina</taxon>
        <taxon>Agaricomycetes</taxon>
        <taxon>Agaricomycetidae</taxon>
        <taxon>Agaricales</taxon>
        <taxon>Marasmiineae</taxon>
        <taxon>Mycenaceae</taxon>
        <taxon>Mycena</taxon>
    </lineage>
</organism>
<dbReference type="Proteomes" id="UP001215280">
    <property type="component" value="Unassembled WGS sequence"/>
</dbReference>
<name>A0AAD7K8V4_9AGAR</name>
<accession>A0AAD7K8V4</accession>
<dbReference type="EMBL" id="JARJLG010000005">
    <property type="protein sequence ID" value="KAJ7780720.1"/>
    <property type="molecule type" value="Genomic_DNA"/>
</dbReference>
<protein>
    <submittedName>
        <fullName evidence="1">Uncharacterized protein</fullName>
    </submittedName>
</protein>
<evidence type="ECO:0000313" key="2">
    <source>
        <dbReference type="Proteomes" id="UP001215280"/>
    </source>
</evidence>
<reference evidence="1" key="1">
    <citation type="submission" date="2023-03" db="EMBL/GenBank/DDBJ databases">
        <title>Massive genome expansion in bonnet fungi (Mycena s.s.) driven by repeated elements and novel gene families across ecological guilds.</title>
        <authorList>
            <consortium name="Lawrence Berkeley National Laboratory"/>
            <person name="Harder C.B."/>
            <person name="Miyauchi S."/>
            <person name="Viragh M."/>
            <person name="Kuo A."/>
            <person name="Thoen E."/>
            <person name="Andreopoulos B."/>
            <person name="Lu D."/>
            <person name="Skrede I."/>
            <person name="Drula E."/>
            <person name="Henrissat B."/>
            <person name="Morin E."/>
            <person name="Kohler A."/>
            <person name="Barry K."/>
            <person name="LaButti K."/>
            <person name="Morin E."/>
            <person name="Salamov A."/>
            <person name="Lipzen A."/>
            <person name="Mereny Z."/>
            <person name="Hegedus B."/>
            <person name="Baldrian P."/>
            <person name="Stursova M."/>
            <person name="Weitz H."/>
            <person name="Taylor A."/>
            <person name="Grigoriev I.V."/>
            <person name="Nagy L.G."/>
            <person name="Martin F."/>
            <person name="Kauserud H."/>
        </authorList>
    </citation>
    <scope>NUCLEOTIDE SEQUENCE</scope>
    <source>
        <strain evidence="1">CBHHK188m</strain>
    </source>
</reference>
<comment type="caution">
    <text evidence="1">The sequence shown here is derived from an EMBL/GenBank/DDBJ whole genome shotgun (WGS) entry which is preliminary data.</text>
</comment>
<sequence>MAWSAEQSAYFYELGVKTQAGVQDLHQIASAIEARDNTINSADADGAAVAGVHEHLFLSHNPIEIIYDDDDPAIINSLRLGPTAPHRAVDLAWYNESQELAGKVRIAIPIPATIFGKGSGFQSTRFKLLIETGMSIHHLARRASERQSECEPEPILGLDVSPDSRAEELVRTWRTVSRPTWRH</sequence>
<gene>
    <name evidence="1" type="ORF">DFH07DRAFT_949933</name>
</gene>
<keyword evidence="2" id="KW-1185">Reference proteome</keyword>
<dbReference type="AlphaFoldDB" id="A0AAD7K8V4"/>
<evidence type="ECO:0000313" key="1">
    <source>
        <dbReference type="EMBL" id="KAJ7780720.1"/>
    </source>
</evidence>
<proteinExistence type="predicted"/>